<dbReference type="SUPFAM" id="SSF52540">
    <property type="entry name" value="P-loop containing nucleoside triphosphate hydrolases"/>
    <property type="match status" value="1"/>
</dbReference>
<dbReference type="PROSITE" id="PS50893">
    <property type="entry name" value="ABC_TRANSPORTER_2"/>
    <property type="match status" value="1"/>
</dbReference>
<feature type="compositionally biased region" description="Polar residues" evidence="9">
    <location>
        <begin position="536"/>
        <end position="545"/>
    </location>
</feature>
<evidence type="ECO:0000256" key="10">
    <source>
        <dbReference type="SAM" id="Phobius"/>
    </source>
</evidence>
<feature type="transmembrane region" description="Helical" evidence="10">
    <location>
        <begin position="122"/>
        <end position="138"/>
    </location>
</feature>
<dbReference type="EMBL" id="JACHEK010000003">
    <property type="protein sequence ID" value="MBB6143725.1"/>
    <property type="molecule type" value="Genomic_DNA"/>
</dbReference>
<sequence length="558" mass="61460">MRHLLDVALPQKNLGRTILTVSLIALCFIGRSAFGGLSGLLSFRVAQRLAQDLRTELLVHMTNLSADWHERMMLGEKLSRIDQDVEQISQYAADVGNTIFRTIVFFVINLAIMATLNWRMTISVLPLLPLFFGVRLHFRQQIQSRADRAQTEVGNAAGNLAEHLGAVPQIQILGAEDARVSSTVRSWLELLDAQWQQRRTEVAFSISITSILAVGIVLVLGLGAHEYFVGALTVGGLVAFYAYVTRIFEPVSAAMELYAKTQRMMASTRRVREVLETEPSVPDKGVGQIIADPLAVGLRCDNVSFAYQPERMTLRSVTLCLNGGERVALVGKSGSGKSTLARLFARIADPTDGCILLENLPLSEYTLRALRKTVCYVPQQPLLFSGTVRDNLRYASAGATNSEIRAVIDAAQLTTVLRRLPLGLDTMLGTDAAGISGGERQRLAVARALLRRPSILILDESTSALDLPTEEALFRAVAKYRPDMAMILISHRLRSLDWVDRIIVLDSGEVVAEGTHARLHSDSKFYRSLYDRENTIGNTGQSMSPASDRLRDEVSLNT</sequence>
<feature type="transmembrane region" description="Helical" evidence="10">
    <location>
        <begin position="20"/>
        <end position="43"/>
    </location>
</feature>
<keyword evidence="14" id="KW-1185">Reference proteome</keyword>
<dbReference type="PROSITE" id="PS50929">
    <property type="entry name" value="ABC_TM1F"/>
    <property type="match status" value="1"/>
</dbReference>
<feature type="domain" description="ABC transmembrane type-1" evidence="12">
    <location>
        <begin position="1"/>
        <end position="263"/>
    </location>
</feature>
<evidence type="ECO:0000259" key="11">
    <source>
        <dbReference type="PROSITE" id="PS50893"/>
    </source>
</evidence>
<dbReference type="Proteomes" id="UP000538666">
    <property type="component" value="Unassembled WGS sequence"/>
</dbReference>
<dbReference type="AlphaFoldDB" id="A0A841JTA4"/>
<accession>A0A841JTA4</accession>
<evidence type="ECO:0000256" key="4">
    <source>
        <dbReference type="ARBA" id="ARBA00022692"/>
    </source>
</evidence>
<evidence type="ECO:0000256" key="2">
    <source>
        <dbReference type="ARBA" id="ARBA00022448"/>
    </source>
</evidence>
<dbReference type="InterPro" id="IPR027417">
    <property type="entry name" value="P-loop_NTPase"/>
</dbReference>
<proteinExistence type="predicted"/>
<dbReference type="PROSITE" id="PS00211">
    <property type="entry name" value="ABC_TRANSPORTER_1"/>
    <property type="match status" value="1"/>
</dbReference>
<dbReference type="GO" id="GO:0016887">
    <property type="term" value="F:ATP hydrolysis activity"/>
    <property type="evidence" value="ECO:0007669"/>
    <property type="project" value="InterPro"/>
</dbReference>
<evidence type="ECO:0000259" key="12">
    <source>
        <dbReference type="PROSITE" id="PS50929"/>
    </source>
</evidence>
<dbReference type="InterPro" id="IPR011527">
    <property type="entry name" value="ABC1_TM_dom"/>
</dbReference>
<dbReference type="FunFam" id="3.40.50.300:FF:000299">
    <property type="entry name" value="ABC transporter ATP-binding protein/permease"/>
    <property type="match status" value="1"/>
</dbReference>
<dbReference type="InterPro" id="IPR036640">
    <property type="entry name" value="ABC1_TM_sf"/>
</dbReference>
<dbReference type="Gene3D" id="1.20.1560.10">
    <property type="entry name" value="ABC transporter type 1, transmembrane domain"/>
    <property type="match status" value="1"/>
</dbReference>
<dbReference type="InterPro" id="IPR017871">
    <property type="entry name" value="ABC_transporter-like_CS"/>
</dbReference>
<comment type="caution">
    <text evidence="13">The sequence shown here is derived from an EMBL/GenBank/DDBJ whole genome shotgun (WGS) entry which is preliminary data.</text>
</comment>
<protein>
    <submittedName>
        <fullName evidence="13">ABC-type multidrug transport system fused ATPase/permease subunit</fullName>
    </submittedName>
</protein>
<keyword evidence="2" id="KW-0813">Transport</keyword>
<evidence type="ECO:0000256" key="9">
    <source>
        <dbReference type="SAM" id="MobiDB-lite"/>
    </source>
</evidence>
<dbReference type="SMART" id="SM00382">
    <property type="entry name" value="AAA"/>
    <property type="match status" value="1"/>
</dbReference>
<dbReference type="GO" id="GO:0005524">
    <property type="term" value="F:ATP binding"/>
    <property type="evidence" value="ECO:0007669"/>
    <property type="project" value="UniProtKB-KW"/>
</dbReference>
<evidence type="ECO:0000256" key="6">
    <source>
        <dbReference type="ARBA" id="ARBA00022840"/>
    </source>
</evidence>
<dbReference type="Pfam" id="PF00664">
    <property type="entry name" value="ABC_membrane"/>
    <property type="match status" value="1"/>
</dbReference>
<dbReference type="InterPro" id="IPR003593">
    <property type="entry name" value="AAA+_ATPase"/>
</dbReference>
<keyword evidence="3" id="KW-1003">Cell membrane</keyword>
<evidence type="ECO:0000313" key="13">
    <source>
        <dbReference type="EMBL" id="MBB6143725.1"/>
    </source>
</evidence>
<gene>
    <name evidence="13" type="ORF">HNQ77_001674</name>
</gene>
<organism evidence="13 14">
    <name type="scientific">Silvibacterium bohemicum</name>
    <dbReference type="NCBI Taxonomy" id="1577686"/>
    <lineage>
        <taxon>Bacteria</taxon>
        <taxon>Pseudomonadati</taxon>
        <taxon>Acidobacteriota</taxon>
        <taxon>Terriglobia</taxon>
        <taxon>Terriglobales</taxon>
        <taxon>Acidobacteriaceae</taxon>
        <taxon>Silvibacterium</taxon>
    </lineage>
</organism>
<feature type="compositionally biased region" description="Basic and acidic residues" evidence="9">
    <location>
        <begin position="548"/>
        <end position="558"/>
    </location>
</feature>
<feature type="domain" description="ABC transporter" evidence="11">
    <location>
        <begin position="298"/>
        <end position="532"/>
    </location>
</feature>
<dbReference type="CDD" id="cd07346">
    <property type="entry name" value="ABC_6TM_exporters"/>
    <property type="match status" value="1"/>
</dbReference>
<reference evidence="13 14" key="1">
    <citation type="submission" date="2020-08" db="EMBL/GenBank/DDBJ databases">
        <title>Genomic Encyclopedia of Type Strains, Phase IV (KMG-IV): sequencing the most valuable type-strain genomes for metagenomic binning, comparative biology and taxonomic classification.</title>
        <authorList>
            <person name="Goeker M."/>
        </authorList>
    </citation>
    <scope>NUCLEOTIDE SEQUENCE [LARGE SCALE GENOMIC DNA]</scope>
    <source>
        <strain evidence="13 14">DSM 103733</strain>
    </source>
</reference>
<comment type="subcellular location">
    <subcellularLocation>
        <location evidence="1">Cell membrane</location>
        <topology evidence="1">Multi-pass membrane protein</topology>
    </subcellularLocation>
</comment>
<evidence type="ECO:0000256" key="1">
    <source>
        <dbReference type="ARBA" id="ARBA00004651"/>
    </source>
</evidence>
<keyword evidence="8 10" id="KW-0472">Membrane</keyword>
<feature type="transmembrane region" description="Helical" evidence="10">
    <location>
        <begin position="227"/>
        <end position="244"/>
    </location>
</feature>
<dbReference type="InterPro" id="IPR039421">
    <property type="entry name" value="Type_1_exporter"/>
</dbReference>
<evidence type="ECO:0000313" key="14">
    <source>
        <dbReference type="Proteomes" id="UP000538666"/>
    </source>
</evidence>
<dbReference type="GO" id="GO:0015421">
    <property type="term" value="F:ABC-type oligopeptide transporter activity"/>
    <property type="evidence" value="ECO:0007669"/>
    <property type="project" value="TreeGrafter"/>
</dbReference>
<feature type="region of interest" description="Disordered" evidence="9">
    <location>
        <begin position="536"/>
        <end position="558"/>
    </location>
</feature>
<evidence type="ECO:0000256" key="8">
    <source>
        <dbReference type="ARBA" id="ARBA00023136"/>
    </source>
</evidence>
<name>A0A841JTA4_9BACT</name>
<dbReference type="SUPFAM" id="SSF90123">
    <property type="entry name" value="ABC transporter transmembrane region"/>
    <property type="match status" value="1"/>
</dbReference>
<dbReference type="PANTHER" id="PTHR43394">
    <property type="entry name" value="ATP-DEPENDENT PERMEASE MDL1, MITOCHONDRIAL"/>
    <property type="match status" value="1"/>
</dbReference>
<dbReference type="InterPro" id="IPR003439">
    <property type="entry name" value="ABC_transporter-like_ATP-bd"/>
</dbReference>
<evidence type="ECO:0000256" key="5">
    <source>
        <dbReference type="ARBA" id="ARBA00022741"/>
    </source>
</evidence>
<dbReference type="Pfam" id="PF00005">
    <property type="entry name" value="ABC_tran"/>
    <property type="match status" value="1"/>
</dbReference>
<dbReference type="PANTHER" id="PTHR43394:SF1">
    <property type="entry name" value="ATP-BINDING CASSETTE SUB-FAMILY B MEMBER 10, MITOCHONDRIAL"/>
    <property type="match status" value="1"/>
</dbReference>
<keyword evidence="4 10" id="KW-0812">Transmembrane</keyword>
<dbReference type="GO" id="GO:0005886">
    <property type="term" value="C:plasma membrane"/>
    <property type="evidence" value="ECO:0007669"/>
    <property type="project" value="UniProtKB-SubCell"/>
</dbReference>
<feature type="transmembrane region" description="Helical" evidence="10">
    <location>
        <begin position="202"/>
        <end position="221"/>
    </location>
</feature>
<keyword evidence="7 10" id="KW-1133">Transmembrane helix</keyword>
<evidence type="ECO:0000256" key="7">
    <source>
        <dbReference type="ARBA" id="ARBA00022989"/>
    </source>
</evidence>
<dbReference type="Gene3D" id="3.40.50.300">
    <property type="entry name" value="P-loop containing nucleotide triphosphate hydrolases"/>
    <property type="match status" value="1"/>
</dbReference>
<keyword evidence="6" id="KW-0067">ATP-binding</keyword>
<keyword evidence="5" id="KW-0547">Nucleotide-binding</keyword>
<evidence type="ECO:0000256" key="3">
    <source>
        <dbReference type="ARBA" id="ARBA00022475"/>
    </source>
</evidence>